<dbReference type="AlphaFoldDB" id="A0A521DY21"/>
<reference evidence="2 3" key="1">
    <citation type="submission" date="2017-05" db="EMBL/GenBank/DDBJ databases">
        <authorList>
            <person name="Varghese N."/>
            <person name="Submissions S."/>
        </authorList>
    </citation>
    <scope>NUCLEOTIDE SEQUENCE [LARGE SCALE GENOMIC DNA]</scope>
    <source>
        <strain evidence="2 3">DSM 46834</strain>
    </source>
</reference>
<keyword evidence="3" id="KW-1185">Reference proteome</keyword>
<accession>A0A521DY21</accession>
<organism evidence="2 3">
    <name type="scientific">Geodermatophilus aquaeductus</name>
    <dbReference type="NCBI Taxonomy" id="1564161"/>
    <lineage>
        <taxon>Bacteria</taxon>
        <taxon>Bacillati</taxon>
        <taxon>Actinomycetota</taxon>
        <taxon>Actinomycetes</taxon>
        <taxon>Geodermatophilales</taxon>
        <taxon>Geodermatophilaceae</taxon>
        <taxon>Geodermatophilus</taxon>
    </lineage>
</organism>
<dbReference type="Pfam" id="PF13539">
    <property type="entry name" value="Peptidase_M15_4"/>
    <property type="match status" value="1"/>
</dbReference>
<name>A0A521DY21_9ACTN</name>
<gene>
    <name evidence="2" type="ORF">SAMN06273567_10415</name>
</gene>
<keyword evidence="2" id="KW-0121">Carboxypeptidase</keyword>
<dbReference type="InterPro" id="IPR039561">
    <property type="entry name" value="Peptidase_M15C"/>
</dbReference>
<evidence type="ECO:0000313" key="2">
    <source>
        <dbReference type="EMBL" id="SMO76619.1"/>
    </source>
</evidence>
<keyword evidence="2" id="KW-0378">Hydrolase</keyword>
<keyword evidence="2" id="KW-0645">Protease</keyword>
<evidence type="ECO:0000313" key="3">
    <source>
        <dbReference type="Proteomes" id="UP000317484"/>
    </source>
</evidence>
<dbReference type="EMBL" id="FXTJ01000004">
    <property type="protein sequence ID" value="SMO76619.1"/>
    <property type="molecule type" value="Genomic_DNA"/>
</dbReference>
<feature type="domain" description="Peptidase M15C" evidence="1">
    <location>
        <begin position="51"/>
        <end position="117"/>
    </location>
</feature>
<dbReference type="PANTHER" id="PTHR31698">
    <property type="entry name" value="LYSOZYME G FAMILY MEMBER"/>
    <property type="match status" value="1"/>
</dbReference>
<dbReference type="GO" id="GO:0004180">
    <property type="term" value="F:carboxypeptidase activity"/>
    <property type="evidence" value="ECO:0007669"/>
    <property type="project" value="UniProtKB-KW"/>
</dbReference>
<dbReference type="InterPro" id="IPR009045">
    <property type="entry name" value="Zn_M74/Hedgehog-like"/>
</dbReference>
<dbReference type="PANTHER" id="PTHR31698:SF7">
    <property type="entry name" value="PEPTIDASE M15C DOMAIN-CONTAINING PROTEIN"/>
    <property type="match status" value="1"/>
</dbReference>
<dbReference type="Gene3D" id="3.30.1380.10">
    <property type="match status" value="1"/>
</dbReference>
<proteinExistence type="predicted"/>
<dbReference type="SUPFAM" id="SSF55166">
    <property type="entry name" value="Hedgehog/DD-peptidase"/>
    <property type="match status" value="1"/>
</dbReference>
<protein>
    <submittedName>
        <fullName evidence="2">D-alanyl-D-alanine carboxypeptidase</fullName>
    </submittedName>
</protein>
<dbReference type="Proteomes" id="UP000317484">
    <property type="component" value="Unassembled WGS sequence"/>
</dbReference>
<sequence length="144" mass="14815">MGDAVTADVEFADSLAAINTHAAANDVDVYVYVTSSFRTSTVVPGAVVTPATMSNHLAGHAIDMNVKYGAGKTSWCNSTCLGGSPPAGVKEFIAAVRGDAGLRWGGDFTIKDPVHVDDGLNVNDAAAYTARHQATQQARTSGCG</sequence>
<evidence type="ECO:0000259" key="1">
    <source>
        <dbReference type="Pfam" id="PF13539"/>
    </source>
</evidence>